<dbReference type="PANTHER" id="PTHR43130">
    <property type="entry name" value="ARAC-FAMILY TRANSCRIPTIONAL REGULATOR"/>
    <property type="match status" value="1"/>
</dbReference>
<protein>
    <submittedName>
        <fullName evidence="2">AraC family transcriptional regulator</fullName>
    </submittedName>
</protein>
<dbReference type="EMBL" id="BMYV01000001">
    <property type="protein sequence ID" value="GGX63599.1"/>
    <property type="molecule type" value="Genomic_DNA"/>
</dbReference>
<dbReference type="AlphaFoldDB" id="A0A918NFP2"/>
<dbReference type="CDD" id="cd03139">
    <property type="entry name" value="GATase1_PfpI_2"/>
    <property type="match status" value="1"/>
</dbReference>
<dbReference type="Gene3D" id="3.40.50.880">
    <property type="match status" value="1"/>
</dbReference>
<dbReference type="InterPro" id="IPR002818">
    <property type="entry name" value="DJ-1/PfpI"/>
</dbReference>
<dbReference type="SUPFAM" id="SSF52317">
    <property type="entry name" value="Class I glutamine amidotransferase-like"/>
    <property type="match status" value="1"/>
</dbReference>
<name>A0A918NFP2_9PROT</name>
<dbReference type="InterPro" id="IPR029062">
    <property type="entry name" value="Class_I_gatase-like"/>
</dbReference>
<accession>A0A918NFP2</accession>
<gene>
    <name evidence="2" type="ORF">GCM10011309_12010</name>
</gene>
<dbReference type="RefSeq" id="WP_233349854.1">
    <property type="nucleotide sequence ID" value="NZ_BMYV01000001.1"/>
</dbReference>
<keyword evidence="3" id="KW-1185">Reference proteome</keyword>
<feature type="domain" description="DJ-1/PfpI" evidence="1">
    <location>
        <begin position="5"/>
        <end position="175"/>
    </location>
</feature>
<reference evidence="2 3" key="1">
    <citation type="journal article" date="2014" name="Int. J. Syst. Evol. Microbiol.">
        <title>Complete genome sequence of Corynebacterium casei LMG S-19264T (=DSM 44701T), isolated from a smear-ripened cheese.</title>
        <authorList>
            <consortium name="US DOE Joint Genome Institute (JGI-PGF)"/>
            <person name="Walter F."/>
            <person name="Albersmeier A."/>
            <person name="Kalinowski J."/>
            <person name="Ruckert C."/>
        </authorList>
    </citation>
    <scope>NUCLEOTIDE SEQUENCE [LARGE SCALE GENOMIC DNA]</scope>
    <source>
        <strain evidence="2 3">KCTC 23968</strain>
    </source>
</reference>
<dbReference type="Proteomes" id="UP000600865">
    <property type="component" value="Unassembled WGS sequence"/>
</dbReference>
<comment type="caution">
    <text evidence="2">The sequence shown here is derived from an EMBL/GenBank/DDBJ whole genome shotgun (WGS) entry which is preliminary data.</text>
</comment>
<sequence>MIDIGILIFDDVEELDFVGPWEVWNMVNTVLRAREERDAVRVRLISENGEQIKAVKNMRVLADVAIADVSALDIICVPGGQGVRPLIQRPPVIEWIETIAPTCKWVTSVCTGVFALSKAGLTTEKRITTHWAAFEEFKRLGLEGILVPNIRYVRDGHLVSSAGVSAGIDMALWLVGEMFSPQFARDVQRAMEYDPAPPYAGDV</sequence>
<dbReference type="Pfam" id="PF01965">
    <property type="entry name" value="DJ-1_PfpI"/>
    <property type="match status" value="1"/>
</dbReference>
<organism evidence="2 3">
    <name type="scientific">Litorimonas cladophorae</name>
    <dbReference type="NCBI Taxonomy" id="1220491"/>
    <lineage>
        <taxon>Bacteria</taxon>
        <taxon>Pseudomonadati</taxon>
        <taxon>Pseudomonadota</taxon>
        <taxon>Alphaproteobacteria</taxon>
        <taxon>Maricaulales</taxon>
        <taxon>Robiginitomaculaceae</taxon>
    </lineage>
</organism>
<evidence type="ECO:0000259" key="1">
    <source>
        <dbReference type="Pfam" id="PF01965"/>
    </source>
</evidence>
<dbReference type="InterPro" id="IPR052158">
    <property type="entry name" value="INH-QAR"/>
</dbReference>
<evidence type="ECO:0000313" key="3">
    <source>
        <dbReference type="Proteomes" id="UP000600865"/>
    </source>
</evidence>
<dbReference type="PANTHER" id="PTHR43130:SF3">
    <property type="entry name" value="HTH-TYPE TRANSCRIPTIONAL REGULATOR RV1931C"/>
    <property type="match status" value="1"/>
</dbReference>
<proteinExistence type="predicted"/>
<evidence type="ECO:0000313" key="2">
    <source>
        <dbReference type="EMBL" id="GGX63599.1"/>
    </source>
</evidence>